<dbReference type="SMART" id="SM00516">
    <property type="entry name" value="SEC14"/>
    <property type="match status" value="1"/>
</dbReference>
<name>A0A9Q1K015_9CARY</name>
<dbReference type="InterPro" id="IPR036865">
    <property type="entry name" value="CRAL-TRIO_dom_sf"/>
</dbReference>
<reference evidence="4" key="1">
    <citation type="submission" date="2022-04" db="EMBL/GenBank/DDBJ databases">
        <title>Carnegiea gigantea Genome sequencing and assembly v2.</title>
        <authorList>
            <person name="Copetti D."/>
            <person name="Sanderson M.J."/>
            <person name="Burquez A."/>
            <person name="Wojciechowski M.F."/>
        </authorList>
    </citation>
    <scope>NUCLEOTIDE SEQUENCE</scope>
    <source>
        <strain evidence="4">SGP5-SGP5p</strain>
        <tissue evidence="4">Aerial part</tissue>
    </source>
</reference>
<dbReference type="AlphaFoldDB" id="A0A9Q1K015"/>
<dbReference type="Proteomes" id="UP001153076">
    <property type="component" value="Unassembled WGS sequence"/>
</dbReference>
<dbReference type="InterPro" id="IPR001251">
    <property type="entry name" value="CRAL-TRIO_dom"/>
</dbReference>
<evidence type="ECO:0000256" key="1">
    <source>
        <dbReference type="SAM" id="MobiDB-lite"/>
    </source>
</evidence>
<evidence type="ECO:0000313" key="4">
    <source>
        <dbReference type="EMBL" id="KAJ8434270.1"/>
    </source>
</evidence>
<sequence length="468" mass="52620">MERNSKMTRVTSQKIASEVASAPKAFSEESLSRLASRDHMVKGVAGNVALFLLKVAALETTRRVSQAKCPVAWRSLQAFQMLCYPPLKWVRRWAPFKGLVQGMQMLSRPLLVLSIATAFTDKSGKGSASDDHNISQTSTNLDEEPSSVQLCVDKRNIDDPNCSLSEDWLLKVYEELERQGISLPERIDKNELRRFYGAADGNFSCLLSSIKKTIRWRETFNILSEKELKMWSNVVFWHGCDVRQRPCLIVRLGLACTSLPNHDRPRFCQAIVSQMEQGVLYLADRENPQILVLVDCEGLSPFRLPMQMIRSCSLLFQEHFPNCLGGLFVIRLPPVVRVMAQTLMKVLKPRTRQKLKFLGEKYLEVLSEFCQKLPACVGGDCICAICSSISSGNTCLLQYTEAATGSQLITDLLSSENPGLDSLMSEVDTQYNFDQMVRTGILGILMFFVFVAFLAGILEAESRPKFFP</sequence>
<accession>A0A9Q1K015</accession>
<proteinExistence type="predicted"/>
<feature type="compositionally biased region" description="Basic and acidic residues" evidence="1">
    <location>
        <begin position="122"/>
        <end position="133"/>
    </location>
</feature>
<protein>
    <recommendedName>
        <fullName evidence="3">CRAL-TRIO domain-containing protein</fullName>
    </recommendedName>
</protein>
<gene>
    <name evidence="4" type="ORF">Cgig2_009245</name>
</gene>
<keyword evidence="2" id="KW-0812">Transmembrane</keyword>
<evidence type="ECO:0000259" key="3">
    <source>
        <dbReference type="PROSITE" id="PS50191"/>
    </source>
</evidence>
<dbReference type="CDD" id="cd00170">
    <property type="entry name" value="SEC14"/>
    <property type="match status" value="1"/>
</dbReference>
<dbReference type="Gene3D" id="3.40.525.10">
    <property type="entry name" value="CRAL-TRIO lipid binding domain"/>
    <property type="match status" value="1"/>
</dbReference>
<comment type="caution">
    <text evidence="4">The sequence shown here is derived from an EMBL/GenBank/DDBJ whole genome shotgun (WGS) entry which is preliminary data.</text>
</comment>
<keyword evidence="2" id="KW-0472">Membrane</keyword>
<organism evidence="4 5">
    <name type="scientific">Carnegiea gigantea</name>
    <dbReference type="NCBI Taxonomy" id="171969"/>
    <lineage>
        <taxon>Eukaryota</taxon>
        <taxon>Viridiplantae</taxon>
        <taxon>Streptophyta</taxon>
        <taxon>Embryophyta</taxon>
        <taxon>Tracheophyta</taxon>
        <taxon>Spermatophyta</taxon>
        <taxon>Magnoliopsida</taxon>
        <taxon>eudicotyledons</taxon>
        <taxon>Gunneridae</taxon>
        <taxon>Pentapetalae</taxon>
        <taxon>Caryophyllales</taxon>
        <taxon>Cactineae</taxon>
        <taxon>Cactaceae</taxon>
        <taxon>Cactoideae</taxon>
        <taxon>Echinocereeae</taxon>
        <taxon>Carnegiea</taxon>
    </lineage>
</organism>
<dbReference type="OrthoDB" id="1434354at2759"/>
<feature type="region of interest" description="Disordered" evidence="1">
    <location>
        <begin position="122"/>
        <end position="142"/>
    </location>
</feature>
<feature type="transmembrane region" description="Helical" evidence="2">
    <location>
        <begin position="440"/>
        <end position="458"/>
    </location>
</feature>
<feature type="domain" description="CRAL-TRIO" evidence="3">
    <location>
        <begin position="223"/>
        <end position="385"/>
    </location>
</feature>
<dbReference type="SUPFAM" id="SSF52087">
    <property type="entry name" value="CRAL/TRIO domain"/>
    <property type="match status" value="1"/>
</dbReference>
<dbReference type="EMBL" id="JAKOGI010000488">
    <property type="protein sequence ID" value="KAJ8434270.1"/>
    <property type="molecule type" value="Genomic_DNA"/>
</dbReference>
<evidence type="ECO:0000256" key="2">
    <source>
        <dbReference type="SAM" id="Phobius"/>
    </source>
</evidence>
<dbReference type="PANTHER" id="PTHR47041:SF2">
    <property type="entry name" value="SEC14 CYTOSOLIC FACTOR FAMILY PROTEIN _ PHOSPHOGLYCERIDE TRANSFER FAMILY PROTEIN"/>
    <property type="match status" value="1"/>
</dbReference>
<keyword evidence="2" id="KW-1133">Transmembrane helix</keyword>
<evidence type="ECO:0000313" key="5">
    <source>
        <dbReference type="Proteomes" id="UP001153076"/>
    </source>
</evidence>
<dbReference type="Pfam" id="PF00650">
    <property type="entry name" value="CRAL_TRIO"/>
    <property type="match status" value="1"/>
</dbReference>
<keyword evidence="5" id="KW-1185">Reference proteome</keyword>
<dbReference type="PANTHER" id="PTHR47041">
    <property type="entry name" value="SEC14 CYTOSOLIC FACTOR FAMILY PROTEIN / PHOSPHOGLYCERIDE TRANSFER FAMILY PROTEIN"/>
    <property type="match status" value="1"/>
</dbReference>
<dbReference type="PROSITE" id="PS50191">
    <property type="entry name" value="CRAL_TRIO"/>
    <property type="match status" value="1"/>
</dbReference>